<dbReference type="RefSeq" id="WP_193502838.1">
    <property type="nucleotide sequence ID" value="NZ_JADCKC010000003.1"/>
</dbReference>
<keyword evidence="1" id="KW-0805">Transcription regulation</keyword>
<dbReference type="SUPFAM" id="SSF46689">
    <property type="entry name" value="Homeodomain-like"/>
    <property type="match status" value="2"/>
</dbReference>
<dbReference type="InterPro" id="IPR050204">
    <property type="entry name" value="AraC_XylS_family_regulators"/>
</dbReference>
<sequence length="265" mass="28176">MIFDWNRCCAVAEVRELSGDSAVTLPGPGLWAGILSSGRCQAEGTGGYDAAGASGDLLLCGGAVTLSPIEDCHLLAVRLTGLAADAFAANLDRPRFADGALCPGAAELLARLCDAHPADTAEQSQRAYALLCELSHADEAIRRLSPLVAEAVAAIRDNYIGLYGVEELSRQLGVSKCHLVRTFSAEMGVSPGKYLTATRIEAAKLLLLEREYSLDMIAALCGFSSANYLCRVFRRETGQSPAAWRDSNAPGPSVRLPNRSNEIYL</sequence>
<dbReference type="EMBL" id="JADCKC010000003">
    <property type="protein sequence ID" value="MBE5038578.1"/>
    <property type="molecule type" value="Genomic_DNA"/>
</dbReference>
<dbReference type="SMART" id="SM00342">
    <property type="entry name" value="HTH_ARAC"/>
    <property type="match status" value="1"/>
</dbReference>
<evidence type="ECO:0000256" key="3">
    <source>
        <dbReference type="ARBA" id="ARBA00023163"/>
    </source>
</evidence>
<evidence type="ECO:0000313" key="5">
    <source>
        <dbReference type="EMBL" id="MBE5038578.1"/>
    </source>
</evidence>
<dbReference type="PROSITE" id="PS01124">
    <property type="entry name" value="HTH_ARAC_FAMILY_2"/>
    <property type="match status" value="1"/>
</dbReference>
<accession>A0ABR9R655</accession>
<feature type="domain" description="HTH araC/xylS-type" evidence="4">
    <location>
        <begin position="149"/>
        <end position="247"/>
    </location>
</feature>
<dbReference type="Pfam" id="PF12833">
    <property type="entry name" value="HTH_18"/>
    <property type="match status" value="1"/>
</dbReference>
<keyword evidence="6" id="KW-1185">Reference proteome</keyword>
<dbReference type="Proteomes" id="UP000768567">
    <property type="component" value="Unassembled WGS sequence"/>
</dbReference>
<evidence type="ECO:0000259" key="4">
    <source>
        <dbReference type="PROSITE" id="PS01124"/>
    </source>
</evidence>
<name>A0ABR9R655_9FIRM</name>
<comment type="caution">
    <text evidence="5">The sequence shown here is derived from an EMBL/GenBank/DDBJ whole genome shotgun (WGS) entry which is preliminary data.</text>
</comment>
<keyword evidence="3" id="KW-0804">Transcription</keyword>
<keyword evidence="2" id="KW-0238">DNA-binding</keyword>
<evidence type="ECO:0000313" key="6">
    <source>
        <dbReference type="Proteomes" id="UP000768567"/>
    </source>
</evidence>
<dbReference type="InterPro" id="IPR009057">
    <property type="entry name" value="Homeodomain-like_sf"/>
</dbReference>
<protein>
    <submittedName>
        <fullName evidence="5">Helix-turn-helix transcriptional regulator</fullName>
    </submittedName>
</protein>
<evidence type="ECO:0000256" key="1">
    <source>
        <dbReference type="ARBA" id="ARBA00023015"/>
    </source>
</evidence>
<dbReference type="PROSITE" id="PS00041">
    <property type="entry name" value="HTH_ARAC_FAMILY_1"/>
    <property type="match status" value="1"/>
</dbReference>
<dbReference type="PANTHER" id="PTHR46796:SF14">
    <property type="entry name" value="TRANSCRIPTIONAL REGULATORY PROTEIN"/>
    <property type="match status" value="1"/>
</dbReference>
<proteinExistence type="predicted"/>
<organism evidence="5 6">
    <name type="scientific">Gemmiger gallinarum</name>
    <dbReference type="NCBI Taxonomy" id="2779354"/>
    <lineage>
        <taxon>Bacteria</taxon>
        <taxon>Bacillati</taxon>
        <taxon>Bacillota</taxon>
        <taxon>Clostridia</taxon>
        <taxon>Eubacteriales</taxon>
        <taxon>Gemmiger</taxon>
    </lineage>
</organism>
<evidence type="ECO:0000256" key="2">
    <source>
        <dbReference type="ARBA" id="ARBA00023125"/>
    </source>
</evidence>
<reference evidence="5 6" key="1">
    <citation type="submission" date="2020-10" db="EMBL/GenBank/DDBJ databases">
        <title>ChiBAC.</title>
        <authorList>
            <person name="Zenner C."/>
            <person name="Hitch T.C.A."/>
            <person name="Clavel T."/>
        </authorList>
    </citation>
    <scope>NUCLEOTIDE SEQUENCE [LARGE SCALE GENOMIC DNA]</scope>
    <source>
        <strain evidence="5 6">DSM 109015</strain>
    </source>
</reference>
<dbReference type="Gene3D" id="1.10.10.60">
    <property type="entry name" value="Homeodomain-like"/>
    <property type="match status" value="2"/>
</dbReference>
<gene>
    <name evidence="5" type="ORF">INF35_12340</name>
</gene>
<dbReference type="PANTHER" id="PTHR46796">
    <property type="entry name" value="HTH-TYPE TRANSCRIPTIONAL ACTIVATOR RHAS-RELATED"/>
    <property type="match status" value="1"/>
</dbReference>
<dbReference type="InterPro" id="IPR018062">
    <property type="entry name" value="HTH_AraC-typ_CS"/>
</dbReference>
<dbReference type="InterPro" id="IPR018060">
    <property type="entry name" value="HTH_AraC"/>
</dbReference>